<reference evidence="2" key="1">
    <citation type="journal article" date="2023" name="Commun. Biol.">
        <title>Genome analysis of Parmales, the sister group of diatoms, reveals the evolutionary specialization of diatoms from phago-mixotrophs to photoautotrophs.</title>
        <authorList>
            <person name="Ban H."/>
            <person name="Sato S."/>
            <person name="Yoshikawa S."/>
            <person name="Yamada K."/>
            <person name="Nakamura Y."/>
            <person name="Ichinomiya M."/>
            <person name="Sato N."/>
            <person name="Blanc-Mathieu R."/>
            <person name="Endo H."/>
            <person name="Kuwata A."/>
            <person name="Ogata H."/>
        </authorList>
    </citation>
    <scope>NUCLEOTIDE SEQUENCE [LARGE SCALE GENOMIC DNA]</scope>
    <source>
        <strain evidence="2">NIES 3700</strain>
    </source>
</reference>
<dbReference type="Pfam" id="PF08856">
    <property type="entry name" value="DUF1826"/>
    <property type="match status" value="1"/>
</dbReference>
<dbReference type="Proteomes" id="UP001165122">
    <property type="component" value="Unassembled WGS sequence"/>
</dbReference>
<protein>
    <submittedName>
        <fullName evidence="1">Uncharacterized protein</fullName>
    </submittedName>
</protein>
<comment type="caution">
    <text evidence="1">The sequence shown here is derived from an EMBL/GenBank/DDBJ whole genome shotgun (WGS) entry which is preliminary data.</text>
</comment>
<dbReference type="OrthoDB" id="539419at2759"/>
<evidence type="ECO:0000313" key="1">
    <source>
        <dbReference type="EMBL" id="GMH66466.1"/>
    </source>
</evidence>
<evidence type="ECO:0000313" key="2">
    <source>
        <dbReference type="Proteomes" id="UP001165122"/>
    </source>
</evidence>
<dbReference type="InterPro" id="IPR014955">
    <property type="entry name" value="DUF1826"/>
</dbReference>
<organism evidence="1 2">
    <name type="scientific">Triparma laevis f. longispina</name>
    <dbReference type="NCBI Taxonomy" id="1714387"/>
    <lineage>
        <taxon>Eukaryota</taxon>
        <taxon>Sar</taxon>
        <taxon>Stramenopiles</taxon>
        <taxon>Ochrophyta</taxon>
        <taxon>Bolidophyceae</taxon>
        <taxon>Parmales</taxon>
        <taxon>Triparmaceae</taxon>
        <taxon>Triparma</taxon>
    </lineage>
</organism>
<gene>
    <name evidence="1" type="ORF">TrLO_g10124</name>
</gene>
<keyword evidence="2" id="KW-1185">Reference proteome</keyword>
<sequence>MAALCCPQHSIPLLGTNLWHARAAGICVDVSSGFVAESCTLSWLRSCSLNASVKGLVWNRGVNPQINQIDTFVKSCLPDGQGTPFAYEQLNLSANAEKPAAYRRDDVILACKRLVAKLPPSLKETIEVDALMLCDTLTSLCPNASWLTAQLECVGKNNCARWHQDLYVGRTIITYTGPGTWLVDDNSVDFSQFDKTMGVSKEVSDPLIVPDFNKIHRAQTNAVCLLKGNSWPDINGFGITHKSPNVPLNDKGEVLEKRLMLKVDLSNTQPGL</sequence>
<accession>A0A9W7A987</accession>
<dbReference type="AlphaFoldDB" id="A0A9W7A987"/>
<proteinExistence type="predicted"/>
<dbReference type="EMBL" id="BRXW01000561">
    <property type="protein sequence ID" value="GMH66466.1"/>
    <property type="molecule type" value="Genomic_DNA"/>
</dbReference>
<name>A0A9W7A987_9STRA</name>